<dbReference type="EMBL" id="FOHB01000006">
    <property type="protein sequence ID" value="SES38752.1"/>
    <property type="molecule type" value="Genomic_DNA"/>
</dbReference>
<keyword evidence="1" id="KW-0472">Membrane</keyword>
<keyword evidence="3" id="KW-1185">Reference proteome</keyword>
<feature type="transmembrane region" description="Helical" evidence="1">
    <location>
        <begin position="69"/>
        <end position="87"/>
    </location>
</feature>
<feature type="transmembrane region" description="Helical" evidence="1">
    <location>
        <begin position="44"/>
        <end position="63"/>
    </location>
</feature>
<dbReference type="Proteomes" id="UP000199019">
    <property type="component" value="Unassembled WGS sequence"/>
</dbReference>
<sequence>MAAATSVGFDWGDLLALLPWTLAAVVVVLGVTLLVALRQGRHTVVDVAWGLGFVAIALTAFLVGDGDAGRSWLVLLMTAAWGLRLGVHIARRSRGKGEDPRYEAMLAKAPGSRTVFAVRRIYLTQGVVMWFVSLPVQVAMVQSDPLGWLAWLGVAVWAVGLFFEAVGDWQLERFKADPGNKGKVLDTGLWHYTRHPNYFGDACVWWGLWLVAASTWPGVLFVLSPAFMTWNLAKGTGAALLEKDIGDRRPEYADYVRRTSGFVPLPPKRA</sequence>
<keyword evidence="1" id="KW-0812">Transmembrane</keyword>
<feature type="transmembrane region" description="Helical" evidence="1">
    <location>
        <begin position="146"/>
        <end position="166"/>
    </location>
</feature>
<dbReference type="RefSeq" id="WP_091760259.1">
    <property type="nucleotide sequence ID" value="NZ_FOHB01000006.1"/>
</dbReference>
<evidence type="ECO:0000313" key="3">
    <source>
        <dbReference type="Proteomes" id="UP000199019"/>
    </source>
</evidence>
<feature type="transmembrane region" description="Helical" evidence="1">
    <location>
        <begin position="17"/>
        <end position="37"/>
    </location>
</feature>
<dbReference type="PROSITE" id="PS50244">
    <property type="entry name" value="S5A_REDUCTASE"/>
    <property type="match status" value="1"/>
</dbReference>
<protein>
    <submittedName>
        <fullName evidence="2">Steroid 5-alpha reductase family enzyme</fullName>
    </submittedName>
</protein>
<dbReference type="AlphaFoldDB" id="A0A1H9WXV7"/>
<dbReference type="PANTHER" id="PTHR32251">
    <property type="entry name" value="3-OXO-5-ALPHA-STEROID 4-DEHYDROGENASE"/>
    <property type="match status" value="1"/>
</dbReference>
<feature type="transmembrane region" description="Helical" evidence="1">
    <location>
        <begin position="121"/>
        <end position="140"/>
    </location>
</feature>
<evidence type="ECO:0000256" key="1">
    <source>
        <dbReference type="SAM" id="Phobius"/>
    </source>
</evidence>
<feature type="transmembrane region" description="Helical" evidence="1">
    <location>
        <begin position="203"/>
        <end position="223"/>
    </location>
</feature>
<name>A0A1H9WXV7_9MICO</name>
<proteinExistence type="predicted"/>
<dbReference type="InterPro" id="IPR010721">
    <property type="entry name" value="UstE-like"/>
</dbReference>
<reference evidence="3" key="1">
    <citation type="submission" date="2016-10" db="EMBL/GenBank/DDBJ databases">
        <authorList>
            <person name="Varghese N."/>
            <person name="Submissions S."/>
        </authorList>
    </citation>
    <scope>NUCLEOTIDE SEQUENCE [LARGE SCALE GENOMIC DNA]</scope>
    <source>
        <strain evidence="3">CGMCC 1.6963</strain>
    </source>
</reference>
<dbReference type="GO" id="GO:0016020">
    <property type="term" value="C:membrane"/>
    <property type="evidence" value="ECO:0007669"/>
    <property type="project" value="TreeGrafter"/>
</dbReference>
<accession>A0A1H9WXV7</accession>
<organism evidence="2 3">
    <name type="scientific">Pedococcus cremeus</name>
    <dbReference type="NCBI Taxonomy" id="587636"/>
    <lineage>
        <taxon>Bacteria</taxon>
        <taxon>Bacillati</taxon>
        <taxon>Actinomycetota</taxon>
        <taxon>Actinomycetes</taxon>
        <taxon>Micrococcales</taxon>
        <taxon>Intrasporangiaceae</taxon>
        <taxon>Pedococcus</taxon>
    </lineage>
</organism>
<dbReference type="PANTHER" id="PTHR32251:SF17">
    <property type="entry name" value="STEROID 5-ALPHA REDUCTASE C-TERMINAL DOMAIN-CONTAINING PROTEIN"/>
    <property type="match status" value="1"/>
</dbReference>
<evidence type="ECO:0000313" key="2">
    <source>
        <dbReference type="EMBL" id="SES38752.1"/>
    </source>
</evidence>
<keyword evidence="1" id="KW-1133">Transmembrane helix</keyword>
<dbReference type="Gene3D" id="1.20.120.1630">
    <property type="match status" value="1"/>
</dbReference>
<dbReference type="STRING" id="587636.SAMN05216199_3204"/>
<dbReference type="OrthoDB" id="9779233at2"/>
<dbReference type="Pfam" id="PF06966">
    <property type="entry name" value="DUF1295"/>
    <property type="match status" value="1"/>
</dbReference>
<gene>
    <name evidence="2" type="ORF">SAMN05216199_3204</name>
</gene>